<dbReference type="EMBL" id="JAGMVJ010000004">
    <property type="protein sequence ID" value="KAH7091023.1"/>
    <property type="molecule type" value="Genomic_DNA"/>
</dbReference>
<name>A0A8K0W0Y0_9PLEO</name>
<evidence type="ECO:0008006" key="3">
    <source>
        <dbReference type="Google" id="ProtNLM"/>
    </source>
</evidence>
<organism evidence="1 2">
    <name type="scientific">Paraphoma chrysanthemicola</name>
    <dbReference type="NCBI Taxonomy" id="798071"/>
    <lineage>
        <taxon>Eukaryota</taxon>
        <taxon>Fungi</taxon>
        <taxon>Dikarya</taxon>
        <taxon>Ascomycota</taxon>
        <taxon>Pezizomycotina</taxon>
        <taxon>Dothideomycetes</taxon>
        <taxon>Pleosporomycetidae</taxon>
        <taxon>Pleosporales</taxon>
        <taxon>Pleosporineae</taxon>
        <taxon>Phaeosphaeriaceae</taxon>
        <taxon>Paraphoma</taxon>
    </lineage>
</organism>
<dbReference type="SUPFAM" id="SSF52833">
    <property type="entry name" value="Thioredoxin-like"/>
    <property type="match status" value="1"/>
</dbReference>
<reference evidence="1" key="1">
    <citation type="journal article" date="2021" name="Nat. Commun.">
        <title>Genetic determinants of endophytism in the Arabidopsis root mycobiome.</title>
        <authorList>
            <person name="Mesny F."/>
            <person name="Miyauchi S."/>
            <person name="Thiergart T."/>
            <person name="Pickel B."/>
            <person name="Atanasova L."/>
            <person name="Karlsson M."/>
            <person name="Huettel B."/>
            <person name="Barry K.W."/>
            <person name="Haridas S."/>
            <person name="Chen C."/>
            <person name="Bauer D."/>
            <person name="Andreopoulos W."/>
            <person name="Pangilinan J."/>
            <person name="LaButti K."/>
            <person name="Riley R."/>
            <person name="Lipzen A."/>
            <person name="Clum A."/>
            <person name="Drula E."/>
            <person name="Henrissat B."/>
            <person name="Kohler A."/>
            <person name="Grigoriev I.V."/>
            <person name="Martin F.M."/>
            <person name="Hacquard S."/>
        </authorList>
    </citation>
    <scope>NUCLEOTIDE SEQUENCE</scope>
    <source>
        <strain evidence="1">MPI-SDFR-AT-0120</strain>
    </source>
</reference>
<accession>A0A8K0W0Y0</accession>
<dbReference type="PANTHER" id="PTHR42336">
    <property type="entry name" value="THIOREDOXIN DOMAIN-CONTAINING PROTEIN-RELATED"/>
    <property type="match status" value="1"/>
</dbReference>
<dbReference type="Pfam" id="PF13911">
    <property type="entry name" value="AhpC-TSA_2"/>
    <property type="match status" value="1"/>
</dbReference>
<comment type="caution">
    <text evidence="1">The sequence shown here is derived from an EMBL/GenBank/DDBJ whole genome shotgun (WGS) entry which is preliminary data.</text>
</comment>
<evidence type="ECO:0000313" key="2">
    <source>
        <dbReference type="Proteomes" id="UP000813461"/>
    </source>
</evidence>
<dbReference type="InterPro" id="IPR032801">
    <property type="entry name" value="PXL2A/B/C"/>
</dbReference>
<dbReference type="Proteomes" id="UP000813461">
    <property type="component" value="Unassembled WGS sequence"/>
</dbReference>
<evidence type="ECO:0000313" key="1">
    <source>
        <dbReference type="EMBL" id="KAH7091023.1"/>
    </source>
</evidence>
<keyword evidence="2" id="KW-1185">Reference proteome</keyword>
<sequence>MTWQSEFWSWMSPSAVKVGTIPAVGDKAEATPKLELALQDGKPTILSFLRHCGCPFAEKTFINLRALAPAHPHIQFVAVSHSDQAATDRWLAALPDPSKNIQPNLRIIVDAEREAYGAWGLGTSSFWHVLGSVPSVSKLDKEEGIKVRSTESGNRWQTAGNFGVDAQGIVRWSRKDERADDMPDFNEGISAILRSEEK</sequence>
<dbReference type="PANTHER" id="PTHR42336:SF1">
    <property type="entry name" value="ALKYL HYDROPEROXIDE REDUCTASE SUBUNIT C_ THIOL SPECIFIC ANTIOXIDANT DOMAIN-CONTAINING PROTEIN"/>
    <property type="match status" value="1"/>
</dbReference>
<dbReference type="InterPro" id="IPR036249">
    <property type="entry name" value="Thioredoxin-like_sf"/>
</dbReference>
<proteinExistence type="predicted"/>
<protein>
    <recommendedName>
        <fullName evidence="3">Thioredoxin domain-containing protein</fullName>
    </recommendedName>
</protein>
<dbReference type="Gene3D" id="3.40.30.10">
    <property type="entry name" value="Glutaredoxin"/>
    <property type="match status" value="1"/>
</dbReference>
<dbReference type="OrthoDB" id="40334at2759"/>
<dbReference type="AlphaFoldDB" id="A0A8K0W0Y0"/>
<gene>
    <name evidence="1" type="ORF">FB567DRAFT_558051</name>
</gene>